<organism evidence="2 3">
    <name type="scientific">Komagataeibacter xylinus</name>
    <name type="common">Gluconacetobacter xylinus</name>
    <dbReference type="NCBI Taxonomy" id="28448"/>
    <lineage>
        <taxon>Bacteria</taxon>
        <taxon>Pseudomonadati</taxon>
        <taxon>Pseudomonadota</taxon>
        <taxon>Alphaproteobacteria</taxon>
        <taxon>Acetobacterales</taxon>
        <taxon>Acetobacteraceae</taxon>
        <taxon>Komagataeibacter</taxon>
    </lineage>
</organism>
<accession>A0A318PP55</accession>
<comment type="caution">
    <text evidence="2">The sequence shown here is derived from an EMBL/GenBank/DDBJ whole genome shotgun (WGS) entry which is preliminary data.</text>
</comment>
<reference evidence="2 3" key="1">
    <citation type="submission" date="2017-07" db="EMBL/GenBank/DDBJ databases">
        <title>A draft genome sequence of Komagataeibacter xylinus LMG 1515.</title>
        <authorList>
            <person name="Skraban J."/>
            <person name="Cleenwerck I."/>
            <person name="Vandamme P."/>
            <person name="Trcek J."/>
        </authorList>
    </citation>
    <scope>NUCLEOTIDE SEQUENCE [LARGE SCALE GENOMIC DNA]</scope>
    <source>
        <strain evidence="2 3">LMG 1515</strain>
    </source>
</reference>
<gene>
    <name evidence="2" type="ORF">CFR75_06220</name>
</gene>
<dbReference type="EMBL" id="NKUC01000009">
    <property type="protein sequence ID" value="PYD57410.1"/>
    <property type="molecule type" value="Genomic_DNA"/>
</dbReference>
<dbReference type="Proteomes" id="UP000248257">
    <property type="component" value="Unassembled WGS sequence"/>
</dbReference>
<dbReference type="RefSeq" id="WP_061273152.1">
    <property type="nucleotide sequence ID" value="NZ_CBCRXN010000003.1"/>
</dbReference>
<evidence type="ECO:0000313" key="3">
    <source>
        <dbReference type="Proteomes" id="UP000248257"/>
    </source>
</evidence>
<protein>
    <submittedName>
        <fullName evidence="2">Uncharacterized protein</fullName>
    </submittedName>
</protein>
<proteinExistence type="predicted"/>
<sequence length="96" mass="10477">MTDKSPSLESPVQCALDRVDAAKAEIAKAEKGLAQAKVDLLNEKLREIEALRCDLECPETVLVITRGGPVYARVDPRAGMLSQFSDLLIIDPRTPD</sequence>
<name>A0A318PP55_KOMXY</name>
<keyword evidence="3" id="KW-1185">Reference proteome</keyword>
<dbReference type="AlphaFoldDB" id="A0A318PP55"/>
<evidence type="ECO:0000313" key="2">
    <source>
        <dbReference type="EMBL" id="PYD57410.1"/>
    </source>
</evidence>
<evidence type="ECO:0000256" key="1">
    <source>
        <dbReference type="SAM" id="Coils"/>
    </source>
</evidence>
<keyword evidence="1" id="KW-0175">Coiled coil</keyword>
<feature type="coiled-coil region" evidence="1">
    <location>
        <begin position="12"/>
        <end position="39"/>
    </location>
</feature>